<evidence type="ECO:0000256" key="2">
    <source>
        <dbReference type="SAM" id="Phobius"/>
    </source>
</evidence>
<evidence type="ECO:0000313" key="3">
    <source>
        <dbReference type="EMBL" id="KAK8760744.1"/>
    </source>
</evidence>
<feature type="transmembrane region" description="Helical" evidence="2">
    <location>
        <begin position="176"/>
        <end position="197"/>
    </location>
</feature>
<proteinExistence type="predicted"/>
<keyword evidence="2" id="KW-1133">Transmembrane helix</keyword>
<keyword evidence="2" id="KW-0812">Transmembrane</keyword>
<feature type="compositionally biased region" description="Polar residues" evidence="1">
    <location>
        <begin position="1"/>
        <end position="12"/>
    </location>
</feature>
<dbReference type="EMBL" id="JARKHS020031958">
    <property type="protein sequence ID" value="KAK8760744.1"/>
    <property type="molecule type" value="Genomic_DNA"/>
</dbReference>
<evidence type="ECO:0000313" key="4">
    <source>
        <dbReference type="Proteomes" id="UP001321473"/>
    </source>
</evidence>
<keyword evidence="4" id="KW-1185">Reference proteome</keyword>
<dbReference type="AlphaFoldDB" id="A0AAQ4DE54"/>
<feature type="compositionally biased region" description="Low complexity" evidence="1">
    <location>
        <begin position="89"/>
        <end position="104"/>
    </location>
</feature>
<evidence type="ECO:0000256" key="1">
    <source>
        <dbReference type="SAM" id="MobiDB-lite"/>
    </source>
</evidence>
<accession>A0AAQ4DE54</accession>
<dbReference type="Proteomes" id="UP001321473">
    <property type="component" value="Unassembled WGS sequence"/>
</dbReference>
<organism evidence="3 4">
    <name type="scientific">Amblyomma americanum</name>
    <name type="common">Lone star tick</name>
    <dbReference type="NCBI Taxonomy" id="6943"/>
    <lineage>
        <taxon>Eukaryota</taxon>
        <taxon>Metazoa</taxon>
        <taxon>Ecdysozoa</taxon>
        <taxon>Arthropoda</taxon>
        <taxon>Chelicerata</taxon>
        <taxon>Arachnida</taxon>
        <taxon>Acari</taxon>
        <taxon>Parasitiformes</taxon>
        <taxon>Ixodida</taxon>
        <taxon>Ixodoidea</taxon>
        <taxon>Ixodidae</taxon>
        <taxon>Amblyomminae</taxon>
        <taxon>Amblyomma</taxon>
    </lineage>
</organism>
<gene>
    <name evidence="3" type="ORF">V5799_027987</name>
</gene>
<comment type="caution">
    <text evidence="3">The sequence shown here is derived from an EMBL/GenBank/DDBJ whole genome shotgun (WGS) entry which is preliminary data.</text>
</comment>
<reference evidence="3 4" key="1">
    <citation type="journal article" date="2023" name="Arcadia Sci">
        <title>De novo assembly of a long-read Amblyomma americanum tick genome.</title>
        <authorList>
            <person name="Chou S."/>
            <person name="Poskanzer K.E."/>
            <person name="Rollins M."/>
            <person name="Thuy-Boun P.S."/>
        </authorList>
    </citation>
    <scope>NUCLEOTIDE SEQUENCE [LARGE SCALE GENOMIC DNA]</scope>
    <source>
        <strain evidence="3">F_SG_1</strain>
        <tissue evidence="3">Salivary glands</tissue>
    </source>
</reference>
<keyword evidence="2" id="KW-0472">Membrane</keyword>
<name>A0AAQ4DE54_AMBAM</name>
<protein>
    <submittedName>
        <fullName evidence="3">Uncharacterized protein</fullName>
    </submittedName>
</protein>
<feature type="region of interest" description="Disordered" evidence="1">
    <location>
        <begin position="1"/>
        <end position="110"/>
    </location>
</feature>
<sequence>MQQPAASGTSASRPEDAEDIQAAWQWPLHHFDWGPAPGGGAPPQQLVPAVTAGPPPRLVVPPEASAGLVAKLPTGKPPSPLEHGPHPPQEAQAAPAQPHPAVQAPHHHQAYSQPQIFHTAASRLNPPQHLYNHQHFGAMPMQAMPYGQPARLPMSMEQSMHLFVDSQMTQVASCTLIMVLGLLTGILLFFFVFRLGLSVRNGLVTTTAASDYDIVVYGAAHGQEDVTATQRHGSQPSREAVARAYNLAVASEQPLNNHAVANESGVFFTTHSQ</sequence>